<dbReference type="SMART" id="SM00487">
    <property type="entry name" value="DEXDc"/>
    <property type="match status" value="1"/>
</dbReference>
<dbReference type="SMART" id="SM00490">
    <property type="entry name" value="HELICc"/>
    <property type="match status" value="1"/>
</dbReference>
<dbReference type="Pfam" id="PF12419">
    <property type="entry name" value="DUF3670"/>
    <property type="match status" value="1"/>
</dbReference>
<evidence type="ECO:0000259" key="4">
    <source>
        <dbReference type="PROSITE" id="PS51194"/>
    </source>
</evidence>
<dbReference type="Gene3D" id="3.40.50.300">
    <property type="entry name" value="P-loop containing nucleotide triphosphate hydrolases"/>
    <property type="match status" value="1"/>
</dbReference>
<dbReference type="InterPro" id="IPR038718">
    <property type="entry name" value="SNF2-like_sf"/>
</dbReference>
<feature type="region of interest" description="Disordered" evidence="2">
    <location>
        <begin position="699"/>
        <end position="732"/>
    </location>
</feature>
<dbReference type="PANTHER" id="PTHR10799">
    <property type="entry name" value="SNF2/RAD54 HELICASE FAMILY"/>
    <property type="match status" value="1"/>
</dbReference>
<dbReference type="SUPFAM" id="SSF52540">
    <property type="entry name" value="P-loop containing nucleoside triphosphate hydrolases"/>
    <property type="match status" value="2"/>
</dbReference>
<dbReference type="InterPro" id="IPR049730">
    <property type="entry name" value="SNF2/RAD54-like_C"/>
</dbReference>
<feature type="domain" description="Helicase ATP-binding" evidence="3">
    <location>
        <begin position="799"/>
        <end position="957"/>
    </location>
</feature>
<dbReference type="EMBL" id="CP001792">
    <property type="protein sequence ID" value="ACX75888.1"/>
    <property type="molecule type" value="Genomic_DNA"/>
</dbReference>
<organism evidence="5 6">
    <name type="scientific">Fibrobacter succinogenes (strain ATCC 19169 / S85)</name>
    <dbReference type="NCBI Taxonomy" id="59374"/>
    <lineage>
        <taxon>Bacteria</taxon>
        <taxon>Pseudomonadati</taxon>
        <taxon>Fibrobacterota</taxon>
        <taxon>Fibrobacteria</taxon>
        <taxon>Fibrobacterales</taxon>
        <taxon>Fibrobacteraceae</taxon>
        <taxon>Fibrobacter</taxon>
    </lineage>
</organism>
<keyword evidence="6" id="KW-1185">Reference proteome</keyword>
<dbReference type="InterPro" id="IPR027417">
    <property type="entry name" value="P-loop_NTPase"/>
</dbReference>
<dbReference type="CDD" id="cd18793">
    <property type="entry name" value="SF2_C_SNF"/>
    <property type="match status" value="1"/>
</dbReference>
<dbReference type="Pfam" id="PF00176">
    <property type="entry name" value="SNF2-rel_dom"/>
    <property type="match status" value="1"/>
</dbReference>
<dbReference type="PROSITE" id="PS51194">
    <property type="entry name" value="HELICASE_CTER"/>
    <property type="match status" value="1"/>
</dbReference>
<keyword evidence="1" id="KW-0378">Hydrolase</keyword>
<proteinExistence type="predicted"/>
<dbReference type="Pfam" id="PF00271">
    <property type="entry name" value="Helicase_C"/>
    <property type="match status" value="1"/>
</dbReference>
<dbReference type="InterPro" id="IPR001650">
    <property type="entry name" value="Helicase_C-like"/>
</dbReference>
<sequence length="1284" mass="144419">MDFGSYGKTWWANKWLSSILATASEQAVLQGLKFAARGQVTSIDIVDNRVISVVKGPNGGLHNNYIVFPKFSKESSEVFVSFLKQQPAELLALNNKALSPSLELLMSKSGLQLFDDPAKVNMGCDCRDERPCKYLVATFLKIAEQADKEPNVLFKIHGLDLEFIKDYKPDAMEMEAPSETNLVRSFSKATRLVGTSAENASAIGTAAGDSDEHEAQNAAELSHAEDASASLFGGYKGSGRESQNSIPPKQLPTFDFKSWKDYSHILPAMLQNFPKFCPAGNFRKSFTDELESCHKFFTDFENFDAFSEQFRVNNAKTFLMENEQLRLFHKPGWHWNFEQSMADKVINSNLTVTNVMGALCCLSAGNFSWHHYSVRYLHLMLQVAFYLVRTGAIYPQVFWIGKDVAQMRWLPAEMLPEILYIVADLEVTAPRELAWTSKEESFFEIAEPAEHILSLFISQLLKFARKYKTPLKTNHGNLLSFFFDSVSGKLANNAHAIPGKIQQWLSVYSCLGCRTQILFVCSEMDEDVALDVFVLDEDAASAAGNIARRTPLSELFENNDSRLLSIMSVLNGIADGFKPLDAYLERRASEPILMRGAELLDFLQDCLKKLQLFGIQTEIPKNLLNIGKPKPKMRLQGSMSFGAFTAGDLLDFDWEIAIGDENISAKEFFELAEQADGLLKYKSSYVQITEQDLQSIRDKIEGKSSDSAKNSKGKKAADDAEGAATSTDEILEEDSAPEITQAKLVQACFTGECDNIPVEMASDFKQQFDAWRAETEIPLPENLNATLRPYQMRGYSWMYKNLEIGFGCILADDMGLGKTLQVITFLLKMKQEGKFAEKKAIVVMPAGLLCNWQVEIKKFAPELTFFAYHGGRRDLQKFSADVLLTTYATFRKDFAELDKHEWQTIIIDEAQNIKNADSEQSKLLRRMRAPMKIAMSGTPVENRLMEFWTIMDFANHGFFPSASEFREKFETPIQKNGNQVVAETFRKITAPFMLRRLKTDKSIISDLPDKIIQDEYAELTRSQAALYQKTLEHFMQELEMEQALSEKANDAHALFKRKGIILQMILALKQICNHPATFLKGLAATSAQDAAEVPTESAAPQKSNKLESGKMQMLLDLLTSIQEQGEKTLIFTQFAEMGHLLKSTIESELGLRTHFYHGGCTQTQRSEMIQDFQENPDCKVLILSLKAGGTGLNLVAASQVIHYDLWWNPAIEAQATDRAFRIGQKRNVQVHRFITKGTFEEKINALLETKKAIANLTVNAGETWLADMDDKQLAEVFCLDNTIV</sequence>
<dbReference type="PROSITE" id="PS51192">
    <property type="entry name" value="HELICASE_ATP_BIND_1"/>
    <property type="match status" value="1"/>
</dbReference>
<dbReference type="RefSeq" id="WP_015732253.1">
    <property type="nucleotide sequence ID" value="NC_013410.1"/>
</dbReference>
<dbReference type="Proteomes" id="UP000001497">
    <property type="component" value="Chromosome"/>
</dbReference>
<reference evidence="5" key="1">
    <citation type="submission" date="2009-10" db="EMBL/GenBank/DDBJ databases">
        <title>Complete sequence of Fibrobacter succinogenes subsp. succinogenes S85.</title>
        <authorList>
            <consortium name="US DOE Joint Genome Institute"/>
            <person name="Lucas S."/>
            <person name="Copeland A."/>
            <person name="Lapidus A."/>
            <person name="Glavina del Rio T."/>
            <person name="Tice H."/>
            <person name="Bruce D."/>
            <person name="Goodwin L."/>
            <person name="Pitluck S."/>
            <person name="Chertkov O."/>
            <person name="Detter J.C."/>
            <person name="Han C."/>
            <person name="Tapia R."/>
            <person name="Larimer F."/>
            <person name="Land M."/>
            <person name="Hauser L."/>
            <person name="Kyrpides N."/>
            <person name="Mikhailova N."/>
            <person name="Weimer P.J."/>
            <person name="Stevenson D.M."/>
            <person name="Boyum J."/>
            <person name="Brumm P.I."/>
            <person name="Mead D."/>
        </authorList>
    </citation>
    <scope>NUCLEOTIDE SEQUENCE [LARGE SCALE GENOMIC DNA]</scope>
    <source>
        <strain evidence="5">S85</strain>
    </source>
</reference>
<evidence type="ECO:0000256" key="1">
    <source>
        <dbReference type="ARBA" id="ARBA00022801"/>
    </source>
</evidence>
<evidence type="ECO:0000256" key="2">
    <source>
        <dbReference type="SAM" id="MobiDB-lite"/>
    </source>
</evidence>
<dbReference type="InterPro" id="IPR000330">
    <property type="entry name" value="SNF2_N"/>
</dbReference>
<feature type="domain" description="Helicase C-terminal" evidence="4">
    <location>
        <begin position="1113"/>
        <end position="1269"/>
    </location>
</feature>
<dbReference type="Gene3D" id="3.40.50.10810">
    <property type="entry name" value="Tandem AAA-ATPase domain"/>
    <property type="match status" value="1"/>
</dbReference>
<name>A0ABM5LJT8_FIBSS</name>
<dbReference type="InterPro" id="IPR022138">
    <property type="entry name" value="DUF3670"/>
</dbReference>
<evidence type="ECO:0000313" key="6">
    <source>
        <dbReference type="Proteomes" id="UP000001497"/>
    </source>
</evidence>
<dbReference type="InterPro" id="IPR014001">
    <property type="entry name" value="Helicase_ATP-bd"/>
</dbReference>
<evidence type="ECO:0000259" key="3">
    <source>
        <dbReference type="PROSITE" id="PS51192"/>
    </source>
</evidence>
<accession>A0ABM5LJT8</accession>
<evidence type="ECO:0000313" key="5">
    <source>
        <dbReference type="EMBL" id="ACX75888.1"/>
    </source>
</evidence>
<gene>
    <name evidence="5" type="ordered locus">Fisuc_2302</name>
</gene>
<protein>
    <submittedName>
        <fullName evidence="5">SNF2-related protein</fullName>
    </submittedName>
</protein>